<dbReference type="GO" id="GO:0006465">
    <property type="term" value="P:signal peptide processing"/>
    <property type="evidence" value="ECO:0007669"/>
    <property type="project" value="UniProtKB-UniRule"/>
</dbReference>
<dbReference type="InterPro" id="IPR036286">
    <property type="entry name" value="LexA/Signal_pep-like_sf"/>
</dbReference>
<evidence type="ECO:0000313" key="10">
    <source>
        <dbReference type="Proteomes" id="UP000179221"/>
    </source>
</evidence>
<keyword evidence="4 7" id="KW-0472">Membrane</keyword>
<organism evidence="9 10">
    <name type="scientific">Candidatus Woesebacteria bacterium RIFCSPHIGHO2_01_FULL_40_22</name>
    <dbReference type="NCBI Taxonomy" id="1802499"/>
    <lineage>
        <taxon>Bacteria</taxon>
        <taxon>Candidatus Woeseibacteriota</taxon>
    </lineage>
</organism>
<feature type="region of interest" description="Disordered" evidence="6">
    <location>
        <begin position="392"/>
        <end position="439"/>
    </location>
</feature>
<keyword evidence="2 7" id="KW-0812">Transmembrane</keyword>
<evidence type="ECO:0000259" key="8">
    <source>
        <dbReference type="PROSITE" id="PS51841"/>
    </source>
</evidence>
<comment type="subcellular location">
    <subcellularLocation>
        <location evidence="1">Membrane</location>
    </subcellularLocation>
</comment>
<feature type="compositionally biased region" description="Basic and acidic residues" evidence="6">
    <location>
        <begin position="409"/>
        <end position="422"/>
    </location>
</feature>
<reference evidence="9 10" key="1">
    <citation type="journal article" date="2016" name="Nat. Commun.">
        <title>Thousands of microbial genomes shed light on interconnected biogeochemical processes in an aquifer system.</title>
        <authorList>
            <person name="Anantharaman K."/>
            <person name="Brown C.T."/>
            <person name="Hug L.A."/>
            <person name="Sharon I."/>
            <person name="Castelle C.J."/>
            <person name="Probst A.J."/>
            <person name="Thomas B.C."/>
            <person name="Singh A."/>
            <person name="Wilkins M.J."/>
            <person name="Karaoz U."/>
            <person name="Brodie E.L."/>
            <person name="Williams K.H."/>
            <person name="Hubbard S.S."/>
            <person name="Banfield J.F."/>
        </authorList>
    </citation>
    <scope>NUCLEOTIDE SEQUENCE [LARGE SCALE GENOMIC DNA]</scope>
</reference>
<dbReference type="GO" id="GO:0004252">
    <property type="term" value="F:serine-type endopeptidase activity"/>
    <property type="evidence" value="ECO:0007669"/>
    <property type="project" value="UniProtKB-UniRule"/>
</dbReference>
<dbReference type="GO" id="GO:0016020">
    <property type="term" value="C:membrane"/>
    <property type="evidence" value="ECO:0007669"/>
    <property type="project" value="UniProtKB-SubCell"/>
</dbReference>
<evidence type="ECO:0000256" key="1">
    <source>
        <dbReference type="ARBA" id="ARBA00004370"/>
    </source>
</evidence>
<feature type="transmembrane region" description="Helical" evidence="7">
    <location>
        <begin position="12"/>
        <end position="31"/>
    </location>
</feature>
<evidence type="ECO:0000256" key="5">
    <source>
        <dbReference type="NCBIfam" id="TIGR02228"/>
    </source>
</evidence>
<keyword evidence="3 7" id="KW-1133">Transmembrane helix</keyword>
<dbReference type="NCBIfam" id="TIGR02228">
    <property type="entry name" value="sigpep_I_arch"/>
    <property type="match status" value="1"/>
</dbReference>
<dbReference type="Proteomes" id="UP000179221">
    <property type="component" value="Unassembled WGS sequence"/>
</dbReference>
<comment type="caution">
    <text evidence="9">The sequence shown here is derived from an EMBL/GenBank/DDBJ whole genome shotgun (WGS) entry which is preliminary data.</text>
</comment>
<dbReference type="GO" id="GO:0009003">
    <property type="term" value="F:signal peptidase activity"/>
    <property type="evidence" value="ECO:0007669"/>
    <property type="project" value="UniProtKB-EC"/>
</dbReference>
<evidence type="ECO:0000256" key="7">
    <source>
        <dbReference type="SAM" id="Phobius"/>
    </source>
</evidence>
<dbReference type="EMBL" id="MGGL01000019">
    <property type="protein sequence ID" value="OGM25808.1"/>
    <property type="molecule type" value="Genomic_DNA"/>
</dbReference>
<evidence type="ECO:0000256" key="3">
    <source>
        <dbReference type="ARBA" id="ARBA00022989"/>
    </source>
</evidence>
<dbReference type="InterPro" id="IPR019533">
    <property type="entry name" value="Peptidase_S26"/>
</dbReference>
<feature type="transmembrane region" description="Helical" evidence="7">
    <location>
        <begin position="170"/>
        <end position="197"/>
    </location>
</feature>
<dbReference type="InterPro" id="IPR001733">
    <property type="entry name" value="Peptidase_S26B"/>
</dbReference>
<name>A0A1F7YGS3_9BACT</name>
<dbReference type="InterPro" id="IPR001322">
    <property type="entry name" value="Lamin_tail_dom"/>
</dbReference>
<evidence type="ECO:0000256" key="6">
    <source>
        <dbReference type="SAM" id="MobiDB-lite"/>
    </source>
</evidence>
<dbReference type="SUPFAM" id="SSF51306">
    <property type="entry name" value="LexA/Signal peptidase"/>
    <property type="match status" value="1"/>
</dbReference>
<accession>A0A1F7YGS3</accession>
<dbReference type="PROSITE" id="PS51841">
    <property type="entry name" value="LTD"/>
    <property type="match status" value="1"/>
</dbReference>
<dbReference type="EC" id="3.4.21.89" evidence="5"/>
<evidence type="ECO:0000256" key="4">
    <source>
        <dbReference type="ARBA" id="ARBA00023136"/>
    </source>
</evidence>
<gene>
    <name evidence="9" type="ORF">A2628_00625</name>
</gene>
<dbReference type="CDD" id="cd06530">
    <property type="entry name" value="S26_SPase_I"/>
    <property type="match status" value="1"/>
</dbReference>
<evidence type="ECO:0000256" key="2">
    <source>
        <dbReference type="ARBA" id="ARBA00022692"/>
    </source>
</evidence>
<proteinExistence type="predicted"/>
<protein>
    <recommendedName>
        <fullName evidence="5">Signal peptidase I</fullName>
        <ecNumber evidence="5">3.4.21.89</ecNumber>
    </recommendedName>
</protein>
<dbReference type="AlphaFoldDB" id="A0A1F7YGS3"/>
<feature type="domain" description="LTD" evidence="8">
    <location>
        <begin position="266"/>
        <end position="395"/>
    </location>
</feature>
<feature type="transmembrane region" description="Helical" evidence="7">
    <location>
        <begin position="218"/>
        <end position="244"/>
    </location>
</feature>
<sequence length="439" mass="47937">MFKNKVVKYSIYTFGVIALLVFLTFSTYFVLTLAKPNISSLTGSDLFDPELRAEGLVKKFPRAYIVQSGSMAPAVKTGSIVIVSPIDNYSEGDVVSFTLHDNKKNVITHRIDFKLYPEGIDKEPVYMTSGDANEDFDTWQVKNSDIIGKVTVNLPYLGYLADYARKPYGFILFVIVPATIIIYEELRMLVGLLVTGVKSIRRKEKRSQVNLLHRNQRGVLKAAVVIPIFGAFLVFAALSSSFFFDKEDSVGNVFQAASSFGTPTPTPPTPTPPQIAQTLVINEVLPDSSCSQGQTEAQWLEIYNGFPNSVNLKNFKITDGTNVIDLVSAGNIDVPSGGLALLAHSESIWGANKCYQNNGVITANLGGQLNIDFGHLQLLDPAQGDAVIDDVRWNDGGGPNPDPALNQSLERDPDGKDTKFGGDFEPSDFTVRVTPQPGL</sequence>
<evidence type="ECO:0000313" key="9">
    <source>
        <dbReference type="EMBL" id="OGM25808.1"/>
    </source>
</evidence>